<evidence type="ECO:0000256" key="8">
    <source>
        <dbReference type="ARBA" id="ARBA00023211"/>
    </source>
</evidence>
<dbReference type="PANTHER" id="PTHR47992">
    <property type="entry name" value="PROTEIN PHOSPHATASE"/>
    <property type="match status" value="1"/>
</dbReference>
<reference evidence="11 12" key="3">
    <citation type="journal article" date="2010" name="BMC Genomics">
        <title>Transcriptome sequencing and comparative analysis of cucumber flowers with different sex types.</title>
        <authorList>
            <person name="Guo S."/>
            <person name="Zheng Y."/>
            <person name="Joung J.G."/>
            <person name="Liu S."/>
            <person name="Zhang Z."/>
            <person name="Crasta O.R."/>
            <person name="Sobral B.W."/>
            <person name="Xu Y."/>
            <person name="Huang S."/>
            <person name="Fei Z."/>
        </authorList>
    </citation>
    <scope>NUCLEOTIDE SEQUENCE [LARGE SCALE GENOMIC DNA]</scope>
    <source>
        <strain evidence="12">cv. 9930</strain>
    </source>
</reference>
<gene>
    <name evidence="11" type="ORF">Csa_4G645920</name>
</gene>
<dbReference type="KEGG" id="csv:101214070"/>
<dbReference type="Proteomes" id="UP000029981">
    <property type="component" value="Chromosome 4"/>
</dbReference>
<dbReference type="SUPFAM" id="SSF81606">
    <property type="entry name" value="PP2C-like"/>
    <property type="match status" value="1"/>
</dbReference>
<comment type="cofactor">
    <cofactor evidence="1">
        <name>Mn(2+)</name>
        <dbReference type="ChEBI" id="CHEBI:29035"/>
    </cofactor>
</comment>
<dbReference type="Gene3D" id="3.60.40.10">
    <property type="entry name" value="PPM-type phosphatase domain"/>
    <property type="match status" value="1"/>
</dbReference>
<dbReference type="AlphaFoldDB" id="A0A0A0L2Q1"/>
<evidence type="ECO:0000313" key="11">
    <source>
        <dbReference type="EMBL" id="KGN55319.1"/>
    </source>
</evidence>
<evidence type="ECO:0000256" key="2">
    <source>
        <dbReference type="ARBA" id="ARBA00001946"/>
    </source>
</evidence>
<dbReference type="CDD" id="cd00143">
    <property type="entry name" value="PP2Cc"/>
    <property type="match status" value="1"/>
</dbReference>
<proteinExistence type="inferred from homology"/>
<dbReference type="PROSITE" id="PS51746">
    <property type="entry name" value="PPM_2"/>
    <property type="match status" value="1"/>
</dbReference>
<dbReference type="Pfam" id="PF00481">
    <property type="entry name" value="PP2C"/>
    <property type="match status" value="1"/>
</dbReference>
<evidence type="ECO:0000256" key="4">
    <source>
        <dbReference type="ARBA" id="ARBA00022723"/>
    </source>
</evidence>
<keyword evidence="4" id="KW-0479">Metal-binding</keyword>
<accession>A0A0A0L2Q1</accession>
<dbReference type="GO" id="GO:1902531">
    <property type="term" value="P:regulation of intracellular signal transduction"/>
    <property type="evidence" value="ECO:0000318"/>
    <property type="project" value="GO_Central"/>
</dbReference>
<keyword evidence="12" id="KW-1185">Reference proteome</keyword>
<dbReference type="InterPro" id="IPR001932">
    <property type="entry name" value="PPM-type_phosphatase-like_dom"/>
</dbReference>
<sequence>MGICISSASSQIRHETNKVGSIIIEEDHYKSCYSVCGIQKLESICSKQGSKGINQDAAFAYQEYGEVEESDLFGVFDGHGPNGHIVSNLVKNRLPSLLLGEVTAKSSLVKRKSFNAWKEAFETSFKVMDKEIKLQENLDGSCSGSTAVVMVKQEDYLVIGNLGDSRAVMGRMREDGGIKAVQLTTDLKPGLESEGERIRRCKGRVLALKDEAHIQRVWLPNEDSPGLAMSRAFGDFALKDYGIINLPDVSFRPLTSLDRFIVLATDGIWDVLSNDEVASIVWAAESEEAAAKAVVDAATEAWKRWPSSKQDDCTVVCHFLQTPKQ</sequence>
<dbReference type="EMBL" id="CM002925">
    <property type="protein sequence ID" value="KGN55319.1"/>
    <property type="molecule type" value="Genomic_DNA"/>
</dbReference>
<dbReference type="GO" id="GO:0004722">
    <property type="term" value="F:protein serine/threonine phosphatase activity"/>
    <property type="evidence" value="ECO:0000318"/>
    <property type="project" value="GO_Central"/>
</dbReference>
<comment type="cofactor">
    <cofactor evidence="2">
        <name>Mg(2+)</name>
        <dbReference type="ChEBI" id="CHEBI:18420"/>
    </cofactor>
</comment>
<dbReference type="PROSITE" id="PS01032">
    <property type="entry name" value="PPM_1"/>
    <property type="match status" value="1"/>
</dbReference>
<keyword evidence="5 9" id="KW-0378">Hydrolase</keyword>
<keyword evidence="8" id="KW-0464">Manganese</keyword>
<dbReference type="OrthoDB" id="10264738at2759"/>
<dbReference type="InterPro" id="IPR036457">
    <property type="entry name" value="PPM-type-like_dom_sf"/>
</dbReference>
<evidence type="ECO:0000256" key="9">
    <source>
        <dbReference type="RuleBase" id="RU003465"/>
    </source>
</evidence>
<evidence type="ECO:0000259" key="10">
    <source>
        <dbReference type="PROSITE" id="PS51746"/>
    </source>
</evidence>
<reference evidence="11 12" key="4">
    <citation type="journal article" date="2011" name="BMC Genomics">
        <title>RNA-Seq improves annotation of protein-coding genes in the cucumber genome.</title>
        <authorList>
            <person name="Li Z."/>
            <person name="Zhang Z."/>
            <person name="Yan P."/>
            <person name="Huang S."/>
            <person name="Fei Z."/>
            <person name="Lin K."/>
        </authorList>
    </citation>
    <scope>NUCLEOTIDE SEQUENCE [LARGE SCALE GENOMIC DNA]</scope>
    <source>
        <strain evidence="12">cv. 9930</strain>
    </source>
</reference>
<feature type="domain" description="PPM-type phosphatase" evidence="10">
    <location>
        <begin position="41"/>
        <end position="320"/>
    </location>
</feature>
<keyword evidence="7 9" id="KW-0904">Protein phosphatase</keyword>
<comment type="similarity">
    <text evidence="9">Belongs to the PP2C family.</text>
</comment>
<evidence type="ECO:0000256" key="5">
    <source>
        <dbReference type="ARBA" id="ARBA00022801"/>
    </source>
</evidence>
<name>A0A0A0L2Q1_CUCSA</name>
<dbReference type="InterPro" id="IPR015655">
    <property type="entry name" value="PP2C"/>
</dbReference>
<dbReference type="EC" id="3.1.3.16" evidence="3"/>
<evidence type="ECO:0000313" key="12">
    <source>
        <dbReference type="Proteomes" id="UP000029981"/>
    </source>
</evidence>
<dbReference type="Gramene" id="KGN55319">
    <property type="protein sequence ID" value="KGN55319"/>
    <property type="gene ID" value="Csa_4G645920"/>
</dbReference>
<protein>
    <recommendedName>
        <fullName evidence="3">protein-serine/threonine phosphatase</fullName>
        <ecNumber evidence="3">3.1.3.16</ecNumber>
    </recommendedName>
</protein>
<keyword evidence="6" id="KW-0460">Magnesium</keyword>
<evidence type="ECO:0000256" key="6">
    <source>
        <dbReference type="ARBA" id="ARBA00022842"/>
    </source>
</evidence>
<dbReference type="GO" id="GO:0046872">
    <property type="term" value="F:metal ion binding"/>
    <property type="evidence" value="ECO:0007669"/>
    <property type="project" value="UniProtKB-KW"/>
</dbReference>
<evidence type="ECO:0000256" key="1">
    <source>
        <dbReference type="ARBA" id="ARBA00001936"/>
    </source>
</evidence>
<evidence type="ECO:0000256" key="7">
    <source>
        <dbReference type="ARBA" id="ARBA00022912"/>
    </source>
</evidence>
<dbReference type="OMA" id="RINDQNG"/>
<evidence type="ECO:0000256" key="3">
    <source>
        <dbReference type="ARBA" id="ARBA00013081"/>
    </source>
</evidence>
<organism evidence="11 12">
    <name type="scientific">Cucumis sativus</name>
    <name type="common">Cucumber</name>
    <dbReference type="NCBI Taxonomy" id="3659"/>
    <lineage>
        <taxon>Eukaryota</taxon>
        <taxon>Viridiplantae</taxon>
        <taxon>Streptophyta</taxon>
        <taxon>Embryophyta</taxon>
        <taxon>Tracheophyta</taxon>
        <taxon>Spermatophyta</taxon>
        <taxon>Magnoliopsida</taxon>
        <taxon>eudicotyledons</taxon>
        <taxon>Gunneridae</taxon>
        <taxon>Pentapetalae</taxon>
        <taxon>rosids</taxon>
        <taxon>fabids</taxon>
        <taxon>Cucurbitales</taxon>
        <taxon>Cucurbitaceae</taxon>
        <taxon>Benincaseae</taxon>
        <taxon>Cucumis</taxon>
    </lineage>
</organism>
<reference evidence="11 12" key="2">
    <citation type="journal article" date="2009" name="PLoS ONE">
        <title>An integrated genetic and cytogenetic map of the cucumber genome.</title>
        <authorList>
            <person name="Ren Y."/>
            <person name="Zhang Z."/>
            <person name="Liu J."/>
            <person name="Staub J.E."/>
            <person name="Han Y."/>
            <person name="Cheng Z."/>
            <person name="Li X."/>
            <person name="Lu J."/>
            <person name="Miao H."/>
            <person name="Kang H."/>
            <person name="Xie B."/>
            <person name="Gu X."/>
            <person name="Wang X."/>
            <person name="Du Y."/>
            <person name="Jin W."/>
            <person name="Huang S."/>
        </authorList>
    </citation>
    <scope>NUCLEOTIDE SEQUENCE [LARGE SCALE GENOMIC DNA]</scope>
    <source>
        <strain evidence="12">cv. 9930</strain>
    </source>
</reference>
<dbReference type="InterPro" id="IPR000222">
    <property type="entry name" value="PP2C_BS"/>
</dbReference>
<reference evidence="11 12" key="1">
    <citation type="journal article" date="2009" name="Nat. Genet.">
        <title>The genome of the cucumber, Cucumis sativus L.</title>
        <authorList>
            <person name="Huang S."/>
            <person name="Li R."/>
            <person name="Zhang Z."/>
            <person name="Li L."/>
            <person name="Gu X."/>
            <person name="Fan W."/>
            <person name="Lucas W.J."/>
            <person name="Wang X."/>
            <person name="Xie B."/>
            <person name="Ni P."/>
            <person name="Ren Y."/>
            <person name="Zhu H."/>
            <person name="Li J."/>
            <person name="Lin K."/>
            <person name="Jin W."/>
            <person name="Fei Z."/>
            <person name="Li G."/>
            <person name="Staub J."/>
            <person name="Kilian A."/>
            <person name="van der Vossen E.A."/>
            <person name="Wu Y."/>
            <person name="Guo J."/>
            <person name="He J."/>
            <person name="Jia Z."/>
            <person name="Ren Y."/>
            <person name="Tian G."/>
            <person name="Lu Y."/>
            <person name="Ruan J."/>
            <person name="Qian W."/>
            <person name="Wang M."/>
            <person name="Huang Q."/>
            <person name="Li B."/>
            <person name="Xuan Z."/>
            <person name="Cao J."/>
            <person name="Asan"/>
            <person name="Wu Z."/>
            <person name="Zhang J."/>
            <person name="Cai Q."/>
            <person name="Bai Y."/>
            <person name="Zhao B."/>
            <person name="Han Y."/>
            <person name="Li Y."/>
            <person name="Li X."/>
            <person name="Wang S."/>
            <person name="Shi Q."/>
            <person name="Liu S."/>
            <person name="Cho W.K."/>
            <person name="Kim J.Y."/>
            <person name="Xu Y."/>
            <person name="Heller-Uszynska K."/>
            <person name="Miao H."/>
            <person name="Cheng Z."/>
            <person name="Zhang S."/>
            <person name="Wu J."/>
            <person name="Yang Y."/>
            <person name="Kang H."/>
            <person name="Li M."/>
            <person name="Liang H."/>
            <person name="Ren X."/>
            <person name="Shi Z."/>
            <person name="Wen M."/>
            <person name="Jian M."/>
            <person name="Yang H."/>
            <person name="Zhang G."/>
            <person name="Yang Z."/>
            <person name="Chen R."/>
            <person name="Liu S."/>
            <person name="Li J."/>
            <person name="Ma L."/>
            <person name="Liu H."/>
            <person name="Zhou Y."/>
            <person name="Zhao J."/>
            <person name="Fang X."/>
            <person name="Li G."/>
            <person name="Fang L."/>
            <person name="Li Y."/>
            <person name="Liu D."/>
            <person name="Zheng H."/>
            <person name="Zhang Y."/>
            <person name="Qin N."/>
            <person name="Li Z."/>
            <person name="Yang G."/>
            <person name="Yang S."/>
            <person name="Bolund L."/>
            <person name="Kristiansen K."/>
            <person name="Zheng H."/>
            <person name="Li S."/>
            <person name="Zhang X."/>
            <person name="Yang H."/>
            <person name="Wang J."/>
            <person name="Sun R."/>
            <person name="Zhang B."/>
            <person name="Jiang S."/>
            <person name="Wang J."/>
            <person name="Du Y."/>
            <person name="Li S."/>
        </authorList>
    </citation>
    <scope>NUCLEOTIDE SEQUENCE [LARGE SCALE GENOMIC DNA]</scope>
    <source>
        <strain evidence="12">cv. 9930</strain>
    </source>
</reference>
<dbReference type="SMART" id="SM00332">
    <property type="entry name" value="PP2Cc"/>
    <property type="match status" value="1"/>
</dbReference>
<dbReference type="eggNOG" id="KOG0698">
    <property type="taxonomic scope" value="Eukaryota"/>
</dbReference>